<evidence type="ECO:0000256" key="2">
    <source>
        <dbReference type="ARBA" id="ARBA00023043"/>
    </source>
</evidence>
<feature type="region of interest" description="Disordered" evidence="3">
    <location>
        <begin position="603"/>
        <end position="685"/>
    </location>
</feature>
<dbReference type="PROSITE" id="PS50088">
    <property type="entry name" value="ANK_REPEAT"/>
    <property type="match status" value="4"/>
</dbReference>
<organism evidence="4 5">
    <name type="scientific">Pyrenophora teres f. teres</name>
    <dbReference type="NCBI Taxonomy" id="97479"/>
    <lineage>
        <taxon>Eukaryota</taxon>
        <taxon>Fungi</taxon>
        <taxon>Dikarya</taxon>
        <taxon>Ascomycota</taxon>
        <taxon>Pezizomycotina</taxon>
        <taxon>Dothideomycetes</taxon>
        <taxon>Pleosporomycetidae</taxon>
        <taxon>Pleosporales</taxon>
        <taxon>Pleosporineae</taxon>
        <taxon>Pleosporaceae</taxon>
        <taxon>Pyrenophora</taxon>
    </lineage>
</organism>
<gene>
    <name evidence="4" type="ORF">PTTW11_01912</name>
</gene>
<dbReference type="PROSITE" id="PS50297">
    <property type="entry name" value="ANK_REP_REGION"/>
    <property type="match status" value="4"/>
</dbReference>
<reference evidence="4" key="1">
    <citation type="submission" date="2021-02" db="EMBL/GenBank/DDBJ databases">
        <authorList>
            <person name="Syme A R."/>
            <person name="Syme A R."/>
            <person name="Moolhuijzen P."/>
        </authorList>
    </citation>
    <scope>NUCLEOTIDE SEQUENCE</scope>
    <source>
        <strain evidence="4">W1-1</strain>
    </source>
</reference>
<feature type="compositionally biased region" description="Acidic residues" evidence="3">
    <location>
        <begin position="649"/>
        <end position="674"/>
    </location>
</feature>
<dbReference type="EMBL" id="HG992978">
    <property type="protein sequence ID" value="CAE7009854.1"/>
    <property type="molecule type" value="Genomic_DNA"/>
</dbReference>
<dbReference type="Gene3D" id="1.25.40.20">
    <property type="entry name" value="Ankyrin repeat-containing domain"/>
    <property type="match status" value="4"/>
</dbReference>
<dbReference type="InterPro" id="IPR002110">
    <property type="entry name" value="Ankyrin_rpt"/>
</dbReference>
<keyword evidence="2" id="KW-0040">ANK repeat</keyword>
<accession>A0A6S6VR77</accession>
<dbReference type="Pfam" id="PF26128">
    <property type="entry name" value="Gad2"/>
    <property type="match status" value="1"/>
</dbReference>
<evidence type="ECO:0000313" key="5">
    <source>
        <dbReference type="Proteomes" id="UP000472372"/>
    </source>
</evidence>
<sequence length="1877" mass="211035">MSNQGQPSPKILLPPLPAIHADWISHATSHPDTPLCDLIAPYKEYDSKLREVFAQQPDHSAIAKPNIVPIFAGHEQDLKIRARNFAAESEAERQCYLMPLKKWDRKTNGTPAVVQSLKEFQTNFQLFSESSLVDMDWSNVVVAGSAVVTSLLPVPEKHNGSKRALREYYHQQLAPASDVDLFLYDLTEEEAVEKIKQIEQRIRDSILTETTTVRTKNAITIASQYPTRHVQIVLRIYRSISEILTGFDVDCSCAAYDGSQVYASPRALAAYMTQINTIDLTRRSPSYENRLSKYSHRGFEIYWPLLDRSRIDPTIFERSFGRTLGLARLLVLEKLPSNTDREAYVDQRRAERGRPAINRWGGRGFTGNMKEEHDDEVAEWVETDEVSDYHTFTIPYGPKYHARKIERLLYAKDLLLNAEWNRPKERETTLHRHPAFFGNATDVIGDCCGYCPEPITPEDKEIAEEENKVYVSGSLSFIRDNPGRQAIGSFNPLTEDDWTEMAYVGNTARLCQAIVEGDLEHVQDWLRQEGADPNQRDYTGRTPLQLAVMTSTPEIVQSLIDGGARIVARLVDGKTALHLAAMRGETSMVKALLVKSEANEEREAEKEALKKGVSKPTGNNDENMADVETAVDNDSETVTKHQGSIQDSENAEDDEDDDSEKDSDIDMLDDDSENNDATTENSIVKISRRNSVDTHDAMLDNTDDEPDVYDVNVLAWDAPVSALHLAIANGHTDVVKMLVQEFGADVLLPIKLVHDFNKSARAAILPIVLSLQLPQEKAKEMTELLIGLGASPAQADVEHVTALQYFTAHGVELLATMVSANQPAAQRALGHISMTNGQFSRDNMDILNMAILNRDEAAVGALLELGAKPEIDFGTYMTSLKSKWDARGSSEDNEKNFRQNFTQPIFSAVSTEMPSIVLKLLDAGANMNSLTATAWGAVHMRRSYGDNNIHTLLDAVRQKVEDMREFLQTGKVPHGNGGYMFSYNRGKRFPPIVPKDDSEYLQDYDPESYAHWQLTVQISNAKKRYDQELESYNQWVASSKEPKGTEEKKAAIRSLLSEFEVLESQLLQRGAKTFKDIHPDITLQARPSYDYGGYEPEPPKPWNPMLSFQLPDLNDERRAAYVRLFQACWVADLSTVKELTLAVWGDNQSPLKIAVQDMAGFSPFSIAILRKHSDVARAVLEIAHAQFAPEEKVGTVKHSIQATNDDDDSDRDDADVQIYSEILDDRFTVENIGEVQNQVKSNITPLTLVLWTCPAHHFLGGEGTSQSSPQRTHSLFDYQQQLQGLWRHPIHRYGHSRNYRSSGRSPRQVLKHAANGRSYPVRSQIAQENIPEVDKPMNLFQFAIFLNDSELLHFLIAMGEDASRRKMGGDDDAAPRFFSFEEADFLYAIRLARTELLKEIITRTGCGIPLDDLVKRSGVKMAEKPKQYQGLSVHGQKREDWANAGREVQSQQVGAQHPPLLHAARSGSLDSVEWFSSDAVLRCYLQFTDDHRGDIRIQNLAKMKGGVEVAISKWLNLRSHLLLHCVVLGKTREESLDSLRYLCKRYPEALEHRSANGMTPLHLAFRLYRVDMIPILLEAGAQQTCRNNVGANIVHSILESAFLPDDKKLDRIRKLFGLVDPRLIASLLTERTTEAPGAATPLARWMHSFRPQYSSSVAEGHDRVLKVILDFSKGEDLGIISGEGDTPVHVAARYGAHTVLRTMLDCRPDLLFRENATGRTPYEIAEDSYLSKEVFNNPPSLSPTNENHYSNNRRRQSRRHRSVYTGGVLQKRVEEFAEEPKDDTPDVEKALGVCREFATKAEGAKRKLVSLVEASEVARRLAAMQVGDDDEDDTDEEVNNDGEEEDEEEEGEEQEQETGMRCDEVEVWFAMGEGADL</sequence>
<evidence type="ECO:0000313" key="4">
    <source>
        <dbReference type="EMBL" id="CAE7009854.1"/>
    </source>
</evidence>
<feature type="region of interest" description="Disordered" evidence="3">
    <location>
        <begin position="1823"/>
        <end position="1863"/>
    </location>
</feature>
<feature type="compositionally biased region" description="Polar residues" evidence="3">
    <location>
        <begin position="1737"/>
        <end position="1746"/>
    </location>
</feature>
<dbReference type="SMART" id="SM00248">
    <property type="entry name" value="ANK"/>
    <property type="match status" value="9"/>
</dbReference>
<feature type="compositionally biased region" description="Acidic residues" evidence="3">
    <location>
        <begin position="623"/>
        <end position="635"/>
    </location>
</feature>
<name>A0A6S6VR77_9PLEO</name>
<dbReference type="PANTHER" id="PTHR24198:SF165">
    <property type="entry name" value="ANKYRIN REPEAT-CONTAINING PROTEIN-RELATED"/>
    <property type="match status" value="1"/>
</dbReference>
<evidence type="ECO:0000256" key="3">
    <source>
        <dbReference type="SAM" id="MobiDB-lite"/>
    </source>
</evidence>
<proteinExistence type="predicted"/>
<feature type="compositionally biased region" description="Basic residues" evidence="3">
    <location>
        <begin position="1751"/>
        <end position="1762"/>
    </location>
</feature>
<dbReference type="Proteomes" id="UP000472372">
    <property type="component" value="Chromosome 2"/>
</dbReference>
<feature type="compositionally biased region" description="Acidic residues" evidence="3">
    <location>
        <begin position="1827"/>
        <end position="1856"/>
    </location>
</feature>
<dbReference type="InterPro" id="IPR036770">
    <property type="entry name" value="Ankyrin_rpt-contain_sf"/>
</dbReference>
<feature type="region of interest" description="Disordered" evidence="3">
    <location>
        <begin position="1735"/>
        <end position="1762"/>
    </location>
</feature>
<keyword evidence="1" id="KW-0677">Repeat</keyword>
<protein>
    <submittedName>
        <fullName evidence="4">Arp</fullName>
    </submittedName>
</protein>
<dbReference type="SUPFAM" id="SSF48403">
    <property type="entry name" value="Ankyrin repeat"/>
    <property type="match status" value="3"/>
</dbReference>
<evidence type="ECO:0000256" key="1">
    <source>
        <dbReference type="ARBA" id="ARBA00022737"/>
    </source>
</evidence>
<dbReference type="Pfam" id="PF12796">
    <property type="entry name" value="Ank_2"/>
    <property type="match status" value="1"/>
</dbReference>
<dbReference type="PANTHER" id="PTHR24198">
    <property type="entry name" value="ANKYRIN REPEAT AND PROTEIN KINASE DOMAIN-CONTAINING PROTEIN"/>
    <property type="match status" value="1"/>
</dbReference>
<dbReference type="Pfam" id="PF00023">
    <property type="entry name" value="Ank"/>
    <property type="match status" value="1"/>
</dbReference>